<proteinExistence type="predicted"/>
<evidence type="ECO:0000313" key="1">
    <source>
        <dbReference type="EMBL" id="KXV46305.1"/>
    </source>
</evidence>
<reference evidence="1 2" key="1">
    <citation type="submission" date="2015-06" db="EMBL/GenBank/DDBJ databases">
        <title>Improved classification and identification of acetic acid bacteria using matrix-assisted laser desorption/ionization time-of-flight mass spectrometry; Gluconobacter nephelii and Gluconobacter uchimurae are later heterotypic synonyms of Gluconobacter japonicus and Gluconobacter oxydans, respectively.</title>
        <authorList>
            <person name="Li L."/>
            <person name="Cleenwerck I."/>
            <person name="De Vuyst L."/>
            <person name="Vandamme P."/>
        </authorList>
    </citation>
    <scope>NUCLEOTIDE SEQUENCE [LARGE SCALE GENOMIC DNA]</scope>
    <source>
        <strain evidence="1 2">LMG 1768</strain>
    </source>
</reference>
<protein>
    <submittedName>
        <fullName evidence="1">Uncharacterized protein</fullName>
    </submittedName>
</protein>
<dbReference type="STRING" id="318683.A0U94_08665"/>
<evidence type="ECO:0000313" key="2">
    <source>
        <dbReference type="Proteomes" id="UP000075636"/>
    </source>
</evidence>
<gene>
    <name evidence="1" type="ORF">AD945_15140</name>
</gene>
<dbReference type="AlphaFoldDB" id="A0A149TFA7"/>
<dbReference type="KEGG" id="gal:A0U94_08665"/>
<dbReference type="Proteomes" id="UP000075636">
    <property type="component" value="Unassembled WGS sequence"/>
</dbReference>
<sequence length="173" mass="19395">MKTVDSLCRIRQVLRVLSGISSVLFWSGLMLLVGSLLLAPLLYVFWDKASHLIWKDAGEIFGLMLAVVDMYILMNVLSGSIKIVDNSISEKIFAQNNAEIMWVIFRRIVYFFGIGFFGGIFSSLLDPVKFGPFLWINCFSDLVDSLLCLGLVYLIALLFGVGVQLQSEIDEVI</sequence>
<accession>A0A149TFA7</accession>
<dbReference type="RefSeq" id="WP_062110092.1">
    <property type="nucleotide sequence ID" value="NZ_CP014689.1"/>
</dbReference>
<name>A0A149TFA7_9PROT</name>
<dbReference type="PATRIC" id="fig|318683.6.peg.902"/>
<dbReference type="EMBL" id="LHZR01000113">
    <property type="protein sequence ID" value="KXV46305.1"/>
    <property type="molecule type" value="Genomic_DNA"/>
</dbReference>
<organism evidence="1 2">
    <name type="scientific">Gluconobacter albidus</name>
    <dbReference type="NCBI Taxonomy" id="318683"/>
    <lineage>
        <taxon>Bacteria</taxon>
        <taxon>Pseudomonadati</taxon>
        <taxon>Pseudomonadota</taxon>
        <taxon>Alphaproteobacteria</taxon>
        <taxon>Acetobacterales</taxon>
        <taxon>Acetobacteraceae</taxon>
        <taxon>Gluconobacter</taxon>
    </lineage>
</organism>
<comment type="caution">
    <text evidence="1">The sequence shown here is derived from an EMBL/GenBank/DDBJ whole genome shotgun (WGS) entry which is preliminary data.</text>
</comment>